<protein>
    <submittedName>
        <fullName evidence="4">Small, acid-soluble spore protein, alpha/beta type</fullName>
    </submittedName>
</protein>
<name>A0A1V2A458_9BACI</name>
<dbReference type="PANTHER" id="PTHR36107">
    <property type="entry name" value="SMALL, ACID-SOLUBLE SPORE PROTEIN A"/>
    <property type="match status" value="1"/>
</dbReference>
<dbReference type="GO" id="GO:0006265">
    <property type="term" value="P:DNA topological change"/>
    <property type="evidence" value="ECO:0007669"/>
    <property type="project" value="InterPro"/>
</dbReference>
<evidence type="ECO:0000256" key="2">
    <source>
        <dbReference type="ARBA" id="ARBA00005442"/>
    </source>
</evidence>
<dbReference type="Pfam" id="PF00269">
    <property type="entry name" value="SASP"/>
    <property type="match status" value="1"/>
</dbReference>
<dbReference type="InterPro" id="IPR018126">
    <property type="entry name" value="SASP_alpha/beta-type_CS"/>
</dbReference>
<proteinExistence type="inferred from homology"/>
<reference evidence="4 5" key="1">
    <citation type="submission" date="2016-12" db="EMBL/GenBank/DDBJ databases">
        <title>Domibacillus sp. SAB 38T whole genome sequencing.</title>
        <authorList>
            <person name="Verma A."/>
            <person name="Ojha A.K."/>
            <person name="Krishnamurthi S."/>
        </authorList>
    </citation>
    <scope>NUCLEOTIDE SEQUENCE [LARGE SCALE GENOMIC DNA]</scope>
    <source>
        <strain evidence="4 5">SAB 38</strain>
    </source>
</reference>
<dbReference type="InterPro" id="IPR001448">
    <property type="entry name" value="SASP_alpha/beta-type"/>
</dbReference>
<evidence type="ECO:0000256" key="3">
    <source>
        <dbReference type="ARBA" id="ARBA00023125"/>
    </source>
</evidence>
<gene>
    <name evidence="4" type="ORF">BTO28_15835</name>
</gene>
<dbReference type="Proteomes" id="UP000188613">
    <property type="component" value="Unassembled WGS sequence"/>
</dbReference>
<dbReference type="GO" id="GO:0003690">
    <property type="term" value="F:double-stranded DNA binding"/>
    <property type="evidence" value="ECO:0007669"/>
    <property type="project" value="InterPro"/>
</dbReference>
<sequence length="67" mass="7426">MMSNSRGSRNQLIVPGAERVLEQFKFEIAEEFGVTLGADTTARGNGSTGGEITKRLIRMAQQELRDR</sequence>
<dbReference type="Gene3D" id="6.10.10.80">
    <property type="entry name" value="Small, acid-soluble spore protein, alpha/beta type-like"/>
    <property type="match status" value="1"/>
</dbReference>
<comment type="caution">
    <text evidence="4">The sequence shown here is derived from an EMBL/GenBank/DDBJ whole genome shotgun (WGS) entry which is preliminary data.</text>
</comment>
<dbReference type="InterPro" id="IPR050847">
    <property type="entry name" value="SASP_DNA-binding"/>
</dbReference>
<dbReference type="InterPro" id="IPR038300">
    <property type="entry name" value="SASP_sf_alpha/beta"/>
</dbReference>
<organism evidence="4 5">
    <name type="scientific">Domibacillus epiphyticus</name>
    <dbReference type="NCBI Taxonomy" id="1714355"/>
    <lineage>
        <taxon>Bacteria</taxon>
        <taxon>Bacillati</taxon>
        <taxon>Bacillota</taxon>
        <taxon>Bacilli</taxon>
        <taxon>Bacillales</taxon>
        <taxon>Bacillaceae</taxon>
        <taxon>Domibacillus</taxon>
    </lineage>
</organism>
<evidence type="ECO:0000313" key="4">
    <source>
        <dbReference type="EMBL" id="OMP65766.1"/>
    </source>
</evidence>
<comment type="similarity">
    <text evidence="2">Belongs to the alpha/beta-type SASP family.</text>
</comment>
<dbReference type="PANTHER" id="PTHR36107:SF1">
    <property type="entry name" value="SMALL, ACID-SOLUBLE SPORE PROTEIN A"/>
    <property type="match status" value="1"/>
</dbReference>
<dbReference type="EMBL" id="MSFI01000031">
    <property type="protein sequence ID" value="OMP65766.1"/>
    <property type="molecule type" value="Genomic_DNA"/>
</dbReference>
<dbReference type="PROSITE" id="PS00304">
    <property type="entry name" value="SASP_1"/>
    <property type="match status" value="1"/>
</dbReference>
<dbReference type="STRING" id="1714355.BTO28_15835"/>
<keyword evidence="3" id="KW-0238">DNA-binding</keyword>
<comment type="function">
    <text evidence="1">SASP are bound to spore DNA. They are double-stranded DNA-binding proteins that cause DNA to change to an a-like conformation. They protect the DNA backbone from chemical and enzymatic cleavage and are thus involved in dormant spore's high resistance to UV light.</text>
</comment>
<accession>A0A1V2A458</accession>
<evidence type="ECO:0000256" key="1">
    <source>
        <dbReference type="ARBA" id="ARBA00003863"/>
    </source>
</evidence>
<keyword evidence="5" id="KW-1185">Reference proteome</keyword>
<evidence type="ECO:0000313" key="5">
    <source>
        <dbReference type="Proteomes" id="UP000188613"/>
    </source>
</evidence>
<dbReference type="AlphaFoldDB" id="A0A1V2A458"/>